<reference evidence="2" key="1">
    <citation type="submission" date="2022-12" db="EMBL/GenBank/DDBJ databases">
        <authorList>
            <person name="Webb A."/>
        </authorList>
    </citation>
    <scope>NUCLEOTIDE SEQUENCE</scope>
    <source>
        <strain evidence="2">Pd1</strain>
    </source>
</reference>
<evidence type="ECO:0000313" key="2">
    <source>
        <dbReference type="EMBL" id="CAI5745983.1"/>
    </source>
</evidence>
<gene>
    <name evidence="2" type="ORF">PDE001_LOCUS11008</name>
</gene>
<organism evidence="2 3">
    <name type="scientific">Peronospora destructor</name>
    <dbReference type="NCBI Taxonomy" id="86335"/>
    <lineage>
        <taxon>Eukaryota</taxon>
        <taxon>Sar</taxon>
        <taxon>Stramenopiles</taxon>
        <taxon>Oomycota</taxon>
        <taxon>Peronosporomycetes</taxon>
        <taxon>Peronosporales</taxon>
        <taxon>Peronosporaceae</taxon>
        <taxon>Peronospora</taxon>
    </lineage>
</organism>
<accession>A0AAV0VC92</accession>
<keyword evidence="3" id="KW-1185">Reference proteome</keyword>
<protein>
    <submittedName>
        <fullName evidence="2">Uncharacterized protein</fullName>
    </submittedName>
</protein>
<feature type="signal peptide" evidence="1">
    <location>
        <begin position="1"/>
        <end position="18"/>
    </location>
</feature>
<dbReference type="AlphaFoldDB" id="A0AAV0VC92"/>
<evidence type="ECO:0000256" key="1">
    <source>
        <dbReference type="SAM" id="SignalP"/>
    </source>
</evidence>
<feature type="chain" id="PRO_5043684626" evidence="1">
    <location>
        <begin position="19"/>
        <end position="290"/>
    </location>
</feature>
<dbReference type="EMBL" id="CANTFM010002338">
    <property type="protein sequence ID" value="CAI5745983.1"/>
    <property type="molecule type" value="Genomic_DNA"/>
</dbReference>
<keyword evidence="1" id="KW-0732">Signal</keyword>
<comment type="caution">
    <text evidence="2">The sequence shown here is derived from an EMBL/GenBank/DDBJ whole genome shotgun (WGS) entry which is preliminary data.</text>
</comment>
<dbReference type="Proteomes" id="UP001162029">
    <property type="component" value="Unassembled WGS sequence"/>
</dbReference>
<evidence type="ECO:0000313" key="3">
    <source>
        <dbReference type="Proteomes" id="UP001162029"/>
    </source>
</evidence>
<sequence>MLQYSIAVLLVGVSATCAQPVQETIEEPLMNLRRVDGPSIGSVTAGCFLCRDSGTCSMAMNDTSSGVFCGDIHATAAKTQPCCCAYYIECRVTSTAQTCECGGAWPFALRHERLTAIEEVANETENFARVGFTSESHDPIDSQMSVLTEILIHLSAYLALLVFAVYVDKWVECFRDFRRNQMVTYSKATDTKLLRFHQRFGKRRRDTETDGETEDNLPLLVLESPMPTSRPAFTLDAISDADSLQQEKDKEESTAVFGQVLVATAAVDVIREQSIRPPESPTKLKDISLE</sequence>
<proteinExistence type="predicted"/>
<name>A0AAV0VC92_9STRA</name>